<comment type="caution">
    <text evidence="1">The sequence shown here is derived from an EMBL/GenBank/DDBJ whole genome shotgun (WGS) entry which is preliminary data.</text>
</comment>
<reference evidence="1 2" key="1">
    <citation type="submission" date="2017-07" db="EMBL/GenBank/DDBJ databases">
        <title>Flavobacterium cyanobacteriorum sp. nov., isolated from cyanobacterial aggregates in a eutrophic lake.</title>
        <authorList>
            <person name="Cai H."/>
        </authorList>
    </citation>
    <scope>NUCLEOTIDE SEQUENCE [LARGE SCALE GENOMIC DNA]</scope>
    <source>
        <strain evidence="1 2">TH167</strain>
    </source>
</reference>
<organism evidence="1 2">
    <name type="scientific">Flavobacterium aurantiibacter</name>
    <dbReference type="NCBI Taxonomy" id="2023067"/>
    <lineage>
        <taxon>Bacteria</taxon>
        <taxon>Pseudomonadati</taxon>
        <taxon>Bacteroidota</taxon>
        <taxon>Flavobacteriia</taxon>
        <taxon>Flavobacteriales</taxon>
        <taxon>Flavobacteriaceae</taxon>
        <taxon>Flavobacterium</taxon>
    </lineage>
</organism>
<gene>
    <name evidence="1" type="ORF">CHX27_04205</name>
</gene>
<proteinExistence type="predicted"/>
<dbReference type="Pfam" id="PF09697">
    <property type="entry name" value="Porph_ging"/>
    <property type="match status" value="1"/>
</dbReference>
<dbReference type="Proteomes" id="UP000216035">
    <property type="component" value="Unassembled WGS sequence"/>
</dbReference>
<evidence type="ECO:0000313" key="1">
    <source>
        <dbReference type="EMBL" id="OYQ46748.1"/>
    </source>
</evidence>
<protein>
    <recommendedName>
        <fullName evidence="3">GLPGLI family protein</fullName>
    </recommendedName>
</protein>
<dbReference type="NCBIfam" id="TIGR01200">
    <property type="entry name" value="GLPGLI"/>
    <property type="match status" value="1"/>
</dbReference>
<dbReference type="EMBL" id="NOXX01000160">
    <property type="protein sequence ID" value="OYQ46748.1"/>
    <property type="molecule type" value="Genomic_DNA"/>
</dbReference>
<sequence>MISTKRLPRKCRKCATCIRTVAVTKCAFRDSLPFKVLCVKFRFYCNNQTVGSTNVLSNSLKLIVKANLFDMRKTLLLIACTFGLTAAWAQEFQGKAEYFSKLIIKSDIDFADDSVKESLGPEFEQTIKDAIKDATEKQYTLTFNKVEAVYEENQQLEKPSGAAAGMGFSIGIPGSGKKYLNLKKKELLEEEDIFGKEFLISEPLEQLNWKLGTETKKIGAYTCMKAELVIPVTEQERKDYADFLEREKTKPSLFKIPEPKDRVVVAWYTPEIPVSFGPKNYWGLPGLILELQEEQLVILCQKVTLNSKENFKIKAPSTGEKVSRKKFEEIQRKKIESMQDSDGNVIFKSGN</sequence>
<evidence type="ECO:0000313" key="2">
    <source>
        <dbReference type="Proteomes" id="UP000216035"/>
    </source>
</evidence>
<name>A0A255ZZ21_9FLAO</name>
<dbReference type="InterPro" id="IPR005901">
    <property type="entry name" value="GLPGLI"/>
</dbReference>
<dbReference type="OrthoDB" id="1068986at2"/>
<dbReference type="AlphaFoldDB" id="A0A255ZZ21"/>
<keyword evidence="2" id="KW-1185">Reference proteome</keyword>
<evidence type="ECO:0008006" key="3">
    <source>
        <dbReference type="Google" id="ProtNLM"/>
    </source>
</evidence>
<accession>A0A255ZZ21</accession>